<dbReference type="GO" id="GO:0004674">
    <property type="term" value="F:protein serine/threonine kinase activity"/>
    <property type="evidence" value="ECO:0007669"/>
    <property type="project" value="UniProtKB-KW"/>
</dbReference>
<dbReference type="PANTHER" id="PTHR24350">
    <property type="entry name" value="SERINE/THREONINE-PROTEIN KINASE IAL-RELATED"/>
    <property type="match status" value="1"/>
</dbReference>
<dbReference type="Gene3D" id="1.10.510.10">
    <property type="entry name" value="Transferase(Phosphotransferase) domain 1"/>
    <property type="match status" value="1"/>
</dbReference>
<feature type="active site" description="Proton acceptor" evidence="6">
    <location>
        <position position="135"/>
    </location>
</feature>
<evidence type="ECO:0000256" key="10">
    <source>
        <dbReference type="RuleBase" id="RU000304"/>
    </source>
</evidence>
<comment type="similarity">
    <text evidence="10">Belongs to the protein kinase superfamily.</text>
</comment>
<feature type="binding site" evidence="7">
    <location>
        <begin position="139"/>
        <end position="140"/>
    </location>
    <ligand>
        <name>ATP</name>
        <dbReference type="ChEBI" id="CHEBI:30616"/>
    </ligand>
</feature>
<dbReference type="Proteomes" id="UP000187209">
    <property type="component" value="Unassembled WGS sequence"/>
</dbReference>
<dbReference type="Pfam" id="PF00069">
    <property type="entry name" value="Pkinase"/>
    <property type="match status" value="1"/>
</dbReference>
<dbReference type="InterPro" id="IPR001245">
    <property type="entry name" value="Ser-Thr/Tyr_kinase_cat_dom"/>
</dbReference>
<evidence type="ECO:0000313" key="13">
    <source>
        <dbReference type="Proteomes" id="UP000187209"/>
    </source>
</evidence>
<evidence type="ECO:0000256" key="5">
    <source>
        <dbReference type="ARBA" id="ARBA00022840"/>
    </source>
</evidence>
<dbReference type="AlphaFoldDB" id="A0A1R2APJ2"/>
<dbReference type="EMBL" id="MPUH01001720">
    <property type="protein sequence ID" value="OMJ66427.1"/>
    <property type="molecule type" value="Genomic_DNA"/>
</dbReference>
<reference evidence="12 13" key="1">
    <citation type="submission" date="2016-11" db="EMBL/GenBank/DDBJ databases">
        <title>The macronuclear genome of Stentor coeruleus: a giant cell with tiny introns.</title>
        <authorList>
            <person name="Slabodnick M."/>
            <person name="Ruby J.G."/>
            <person name="Reiff S.B."/>
            <person name="Swart E.C."/>
            <person name="Gosai S."/>
            <person name="Prabakaran S."/>
            <person name="Witkowska E."/>
            <person name="Larue G.E."/>
            <person name="Fisher S."/>
            <person name="Freeman R.M."/>
            <person name="Gunawardena J."/>
            <person name="Chu W."/>
            <person name="Stover N.A."/>
            <person name="Gregory B.D."/>
            <person name="Nowacki M."/>
            <person name="Derisi J."/>
            <person name="Roy S.W."/>
            <person name="Marshall W.F."/>
            <person name="Sood P."/>
        </authorList>
    </citation>
    <scope>NUCLEOTIDE SEQUENCE [LARGE SCALE GENOMIC DNA]</scope>
    <source>
        <strain evidence="12">WM001</strain>
    </source>
</reference>
<dbReference type="InterPro" id="IPR000719">
    <property type="entry name" value="Prot_kinase_dom"/>
</dbReference>
<protein>
    <recommendedName>
        <fullName evidence="11">Protein kinase domain-containing protein</fullName>
    </recommendedName>
</protein>
<organism evidence="12 13">
    <name type="scientific">Stentor coeruleus</name>
    <dbReference type="NCBI Taxonomy" id="5963"/>
    <lineage>
        <taxon>Eukaryota</taxon>
        <taxon>Sar</taxon>
        <taxon>Alveolata</taxon>
        <taxon>Ciliophora</taxon>
        <taxon>Postciliodesmatophora</taxon>
        <taxon>Heterotrichea</taxon>
        <taxon>Heterotrichida</taxon>
        <taxon>Stentoridae</taxon>
        <taxon>Stentor</taxon>
    </lineage>
</organism>
<evidence type="ECO:0000259" key="11">
    <source>
        <dbReference type="PROSITE" id="PS50011"/>
    </source>
</evidence>
<dbReference type="FunFam" id="3.30.200.20:FF:000042">
    <property type="entry name" value="Aurora kinase A"/>
    <property type="match status" value="1"/>
</dbReference>
<dbReference type="SMART" id="SM00220">
    <property type="entry name" value="S_TKc"/>
    <property type="match status" value="1"/>
</dbReference>
<sequence>MSSTPKIWKIEDFTLGRILGRGANGSVYHATHKESKKEFAIKVISRTSISKHTVKYIRREIEFHSRIRHPNIIRLYGYFYNEKNLYILLEYMGGGDLHSYIKRNSPINQITAKNILYSIAKALEYLSTLKIIHRDLKPENVLISNNLDVKIADFGLCALEPPKEKRYSCVGTLQFMSPEMAGLNGYDCSNDLWDLGLIMYEVLCGEAIVYITNINQIITLEGFEPPNNWNEHEKDLFRKLTSRKNRISVFDVAKHPFFV</sequence>
<evidence type="ECO:0000256" key="7">
    <source>
        <dbReference type="PIRSR" id="PIRSR630616-2"/>
    </source>
</evidence>
<keyword evidence="3 7" id="KW-0547">Nucleotide-binding</keyword>
<keyword evidence="13" id="KW-1185">Reference proteome</keyword>
<dbReference type="PROSITE" id="PS00107">
    <property type="entry name" value="PROTEIN_KINASE_ATP"/>
    <property type="match status" value="1"/>
</dbReference>
<evidence type="ECO:0000256" key="1">
    <source>
        <dbReference type="ARBA" id="ARBA00022527"/>
    </source>
</evidence>
<evidence type="ECO:0000256" key="6">
    <source>
        <dbReference type="PIRSR" id="PIRSR630616-1"/>
    </source>
</evidence>
<evidence type="ECO:0000256" key="2">
    <source>
        <dbReference type="ARBA" id="ARBA00022679"/>
    </source>
</evidence>
<keyword evidence="5 7" id="KW-0067">ATP-binding</keyword>
<dbReference type="OrthoDB" id="248923at2759"/>
<evidence type="ECO:0000256" key="8">
    <source>
        <dbReference type="PIRSR" id="PIRSR630616-3"/>
    </source>
</evidence>
<name>A0A1R2APJ2_9CILI</name>
<feature type="binding site" evidence="7 9">
    <location>
        <position position="42"/>
    </location>
    <ligand>
        <name>ATP</name>
        <dbReference type="ChEBI" id="CHEBI:30616"/>
    </ligand>
</feature>
<comment type="caution">
    <text evidence="12">The sequence shown here is derived from an EMBL/GenBank/DDBJ whole genome shotgun (WGS) entry which is preliminary data.</text>
</comment>
<feature type="cross-link" description="Glycyl lysine isopeptide (Lys-Gly) (interchain with G-Cter in SUMO2)" evidence="8">
    <location>
        <position position="137"/>
    </location>
</feature>
<dbReference type="GO" id="GO:0005524">
    <property type="term" value="F:ATP binding"/>
    <property type="evidence" value="ECO:0007669"/>
    <property type="project" value="UniProtKB-UniRule"/>
</dbReference>
<keyword evidence="1 10" id="KW-0723">Serine/threonine-protein kinase</keyword>
<evidence type="ECO:0000313" key="12">
    <source>
        <dbReference type="EMBL" id="OMJ66427.1"/>
    </source>
</evidence>
<dbReference type="PRINTS" id="PR00109">
    <property type="entry name" value="TYRKINASE"/>
</dbReference>
<gene>
    <name evidence="12" type="ORF">SteCoe_36721</name>
</gene>
<feature type="binding site" evidence="7">
    <location>
        <position position="153"/>
    </location>
    <ligand>
        <name>ATP</name>
        <dbReference type="ChEBI" id="CHEBI:30616"/>
    </ligand>
</feature>
<dbReference type="PROSITE" id="PS50011">
    <property type="entry name" value="PROTEIN_KINASE_DOM"/>
    <property type="match status" value="1"/>
</dbReference>
<dbReference type="InterPro" id="IPR011009">
    <property type="entry name" value="Kinase-like_dom_sf"/>
</dbReference>
<proteinExistence type="inferred from homology"/>
<evidence type="ECO:0000256" key="4">
    <source>
        <dbReference type="ARBA" id="ARBA00022777"/>
    </source>
</evidence>
<keyword evidence="4" id="KW-0418">Kinase</keyword>
<evidence type="ECO:0000256" key="3">
    <source>
        <dbReference type="ARBA" id="ARBA00022741"/>
    </source>
</evidence>
<feature type="domain" description="Protein kinase" evidence="11">
    <location>
        <begin position="13"/>
        <end position="258"/>
    </location>
</feature>
<accession>A0A1R2APJ2</accession>
<dbReference type="InterPro" id="IPR008271">
    <property type="entry name" value="Ser/Thr_kinase_AS"/>
</dbReference>
<keyword evidence="2" id="KW-0808">Transferase</keyword>
<evidence type="ECO:0000256" key="9">
    <source>
        <dbReference type="PROSITE-ProRule" id="PRU10141"/>
    </source>
</evidence>
<dbReference type="SUPFAM" id="SSF56112">
    <property type="entry name" value="Protein kinase-like (PK-like)"/>
    <property type="match status" value="1"/>
</dbReference>
<dbReference type="PROSITE" id="PS00108">
    <property type="entry name" value="PROTEIN_KINASE_ST"/>
    <property type="match status" value="1"/>
</dbReference>
<dbReference type="InterPro" id="IPR030616">
    <property type="entry name" value="Aur-like"/>
</dbReference>
<dbReference type="InterPro" id="IPR017441">
    <property type="entry name" value="Protein_kinase_ATP_BS"/>
</dbReference>